<reference evidence="13 14" key="2">
    <citation type="submission" date="2018-11" db="EMBL/GenBank/DDBJ databases">
        <authorList>
            <consortium name="Pathogen Informatics"/>
        </authorList>
    </citation>
    <scope>NUCLEOTIDE SEQUENCE [LARGE SCALE GENOMIC DNA]</scope>
</reference>
<keyword evidence="8" id="KW-0325">Glycoprotein</keyword>
<evidence type="ECO:0000256" key="2">
    <source>
        <dbReference type="ARBA" id="ARBA00010260"/>
    </source>
</evidence>
<comment type="subcellular location">
    <subcellularLocation>
        <location evidence="1">Cell membrane</location>
        <topology evidence="1">Lipid-anchor</topology>
        <topology evidence="1">GPI-anchor</topology>
    </subcellularLocation>
</comment>
<comment type="similarity">
    <text evidence="2 11">Belongs to the glypican family.</text>
</comment>
<dbReference type="GO" id="GO:0098552">
    <property type="term" value="C:side of membrane"/>
    <property type="evidence" value="ECO:0007669"/>
    <property type="project" value="UniProtKB-KW"/>
</dbReference>
<gene>
    <name evidence="13" type="ORF">ASIM_LOCUS14610</name>
</gene>
<dbReference type="GO" id="GO:0009966">
    <property type="term" value="P:regulation of signal transduction"/>
    <property type="evidence" value="ECO:0007669"/>
    <property type="project" value="InterPro"/>
</dbReference>
<evidence type="ECO:0000256" key="4">
    <source>
        <dbReference type="ARBA" id="ARBA00022622"/>
    </source>
</evidence>
<dbReference type="AlphaFoldDB" id="A0A158PPP3"/>
<evidence type="ECO:0000256" key="7">
    <source>
        <dbReference type="ARBA" id="ARBA00023136"/>
    </source>
</evidence>
<proteinExistence type="inferred from homology"/>
<name>A0A158PPP3_ANISI</name>
<evidence type="ECO:0000256" key="11">
    <source>
        <dbReference type="RuleBase" id="RU003518"/>
    </source>
</evidence>
<feature type="region of interest" description="Disordered" evidence="12">
    <location>
        <begin position="369"/>
        <end position="396"/>
    </location>
</feature>
<dbReference type="InterPro" id="IPR001863">
    <property type="entry name" value="Glypican"/>
</dbReference>
<dbReference type="GO" id="GO:0005886">
    <property type="term" value="C:plasma membrane"/>
    <property type="evidence" value="ECO:0007669"/>
    <property type="project" value="UniProtKB-SubCell"/>
</dbReference>
<evidence type="ECO:0000256" key="1">
    <source>
        <dbReference type="ARBA" id="ARBA00004609"/>
    </source>
</evidence>
<keyword evidence="7" id="KW-0472">Membrane</keyword>
<evidence type="ECO:0000256" key="5">
    <source>
        <dbReference type="ARBA" id="ARBA00022729"/>
    </source>
</evidence>
<sequence>MLSHMKGEVLHSVQDRVIVLKHIFDQHFHSFDKHNRGAISSSREQLHAMFTTTYGLFYRSHAQEKVTKSDYDCLRGSMSSIQPFGDIPNKMTIQLERSVRTAKSLTRALRSTSDILQSILKKELSDACAIAATRVTHCSQCMQKSARKPCSNLCLNVFKGCLAEYVSLDEPWNVLVDTLTKLANRLKGPYNVISVVVPIGVQISESIMLFQENDHQISAKVIQKCFKNSNKQLIKKRDIDKSQLSPNITITSTQLQLSEPNSSVNTQMMISFIDRLATTRGFWRSLSKSICIDGEWAESASGDVPCWNGTHLSDYNRPLVGDGIRNQMLNPEFDSSNNLSSEAFVNEVLKISMLSNQLADIYEERHLRDANSEREGSGSQLLYSPVDDEDTEDGSGSDTNLAVVIDIAGSHRDVEVVVPTVVEQPKIDVVPIESGSLYRLDCRHFVSKLTFTFLLFLSVFMQT</sequence>
<dbReference type="PANTHER" id="PTHR10822">
    <property type="entry name" value="GLYPICAN"/>
    <property type="match status" value="1"/>
</dbReference>
<organism evidence="15">
    <name type="scientific">Anisakis simplex</name>
    <name type="common">Herring worm</name>
    <dbReference type="NCBI Taxonomy" id="6269"/>
    <lineage>
        <taxon>Eukaryota</taxon>
        <taxon>Metazoa</taxon>
        <taxon>Ecdysozoa</taxon>
        <taxon>Nematoda</taxon>
        <taxon>Chromadorea</taxon>
        <taxon>Rhabditida</taxon>
        <taxon>Spirurina</taxon>
        <taxon>Ascaridomorpha</taxon>
        <taxon>Ascaridoidea</taxon>
        <taxon>Anisakidae</taxon>
        <taxon>Anisakis</taxon>
        <taxon>Anisakis simplex complex</taxon>
    </lineage>
</organism>
<evidence type="ECO:0000256" key="9">
    <source>
        <dbReference type="ARBA" id="ARBA00023207"/>
    </source>
</evidence>
<dbReference type="EMBL" id="UYRR01031838">
    <property type="protein sequence ID" value="VDK52895.1"/>
    <property type="molecule type" value="Genomic_DNA"/>
</dbReference>
<evidence type="ECO:0000256" key="6">
    <source>
        <dbReference type="ARBA" id="ARBA00022974"/>
    </source>
</evidence>
<dbReference type="GO" id="GO:0016477">
    <property type="term" value="P:cell migration"/>
    <property type="evidence" value="ECO:0007669"/>
    <property type="project" value="TreeGrafter"/>
</dbReference>
<dbReference type="Pfam" id="PF01153">
    <property type="entry name" value="Glypican"/>
    <property type="match status" value="1"/>
</dbReference>
<accession>A0A158PPP3</accession>
<evidence type="ECO:0000313" key="15">
    <source>
        <dbReference type="WBParaSite" id="ASIM_0001520001-mRNA-1"/>
    </source>
</evidence>
<dbReference type="OrthoDB" id="6380619at2759"/>
<keyword evidence="14" id="KW-1185">Reference proteome</keyword>
<protein>
    <submittedName>
        <fullName evidence="15">Glypican-6</fullName>
    </submittedName>
</protein>
<evidence type="ECO:0000313" key="14">
    <source>
        <dbReference type="Proteomes" id="UP000267096"/>
    </source>
</evidence>
<evidence type="ECO:0000313" key="13">
    <source>
        <dbReference type="EMBL" id="VDK52895.1"/>
    </source>
</evidence>
<keyword evidence="10" id="KW-0449">Lipoprotein</keyword>
<keyword evidence="4" id="KW-0336">GPI-anchor</keyword>
<dbReference type="Proteomes" id="UP000267096">
    <property type="component" value="Unassembled WGS sequence"/>
</dbReference>
<dbReference type="GO" id="GO:0005576">
    <property type="term" value="C:extracellular region"/>
    <property type="evidence" value="ECO:0007669"/>
    <property type="project" value="TreeGrafter"/>
</dbReference>
<keyword evidence="5" id="KW-0732">Signal</keyword>
<evidence type="ECO:0000256" key="8">
    <source>
        <dbReference type="ARBA" id="ARBA00023180"/>
    </source>
</evidence>
<reference evidence="15" key="1">
    <citation type="submission" date="2016-04" db="UniProtKB">
        <authorList>
            <consortium name="WormBaseParasite"/>
        </authorList>
    </citation>
    <scope>IDENTIFICATION</scope>
</reference>
<evidence type="ECO:0000256" key="10">
    <source>
        <dbReference type="ARBA" id="ARBA00023288"/>
    </source>
</evidence>
<dbReference type="WBParaSite" id="ASIM_0001520001-mRNA-1">
    <property type="protein sequence ID" value="ASIM_0001520001-mRNA-1"/>
    <property type="gene ID" value="ASIM_0001520001"/>
</dbReference>
<dbReference type="PANTHER" id="PTHR10822:SF29">
    <property type="entry name" value="DIVISION ABNORMALLY DELAYED PROTEIN"/>
    <property type="match status" value="1"/>
</dbReference>
<keyword evidence="6" id="KW-0654">Proteoglycan</keyword>
<dbReference type="GO" id="GO:0009986">
    <property type="term" value="C:cell surface"/>
    <property type="evidence" value="ECO:0007669"/>
    <property type="project" value="TreeGrafter"/>
</dbReference>
<keyword evidence="3" id="KW-1003">Cell membrane</keyword>
<feature type="compositionally biased region" description="Acidic residues" evidence="12">
    <location>
        <begin position="386"/>
        <end position="395"/>
    </location>
</feature>
<evidence type="ECO:0000256" key="12">
    <source>
        <dbReference type="SAM" id="MobiDB-lite"/>
    </source>
</evidence>
<dbReference type="GO" id="GO:1905475">
    <property type="term" value="P:regulation of protein localization to membrane"/>
    <property type="evidence" value="ECO:0007669"/>
    <property type="project" value="TreeGrafter"/>
</dbReference>
<evidence type="ECO:0000256" key="3">
    <source>
        <dbReference type="ARBA" id="ARBA00022475"/>
    </source>
</evidence>
<keyword evidence="9" id="KW-0357">Heparan sulfate</keyword>